<dbReference type="Gene3D" id="1.10.510.10">
    <property type="entry name" value="Transferase(Phosphotransferase) domain 1"/>
    <property type="match status" value="1"/>
</dbReference>
<keyword evidence="2 8" id="KW-0723">Serine/threonine-protein kinase</keyword>
<dbReference type="GO" id="GO:0004674">
    <property type="term" value="F:protein serine/threonine kinase activity"/>
    <property type="evidence" value="ECO:0007669"/>
    <property type="project" value="UniProtKB-KW"/>
</dbReference>
<dbReference type="SMART" id="SM00220">
    <property type="entry name" value="S_TKc"/>
    <property type="match status" value="1"/>
</dbReference>
<keyword evidence="6 7" id="KW-0067">ATP-binding</keyword>
<evidence type="ECO:0000256" key="6">
    <source>
        <dbReference type="ARBA" id="ARBA00022840"/>
    </source>
</evidence>
<dbReference type="GO" id="GO:0005524">
    <property type="term" value="F:ATP binding"/>
    <property type="evidence" value="ECO:0007669"/>
    <property type="project" value="UniProtKB-UniRule"/>
</dbReference>
<evidence type="ECO:0000256" key="8">
    <source>
        <dbReference type="RuleBase" id="RU000304"/>
    </source>
</evidence>
<accession>V5G3Y6</accession>
<keyword evidence="4 7" id="KW-0547">Nucleotide-binding</keyword>
<evidence type="ECO:0000256" key="7">
    <source>
        <dbReference type="PROSITE-ProRule" id="PRU10141"/>
    </source>
</evidence>
<dbReference type="AlphaFoldDB" id="V5G3Y6"/>
<sequence>MYPNTLPTPPPSPIARCYAPEDRLGLLLANRLELTSILGVGAYGVVYTAIDIHTNIPYAVKALNKTGLDPRQRKFQQREIKLHHLASQHPNVVSLVRIMDSVDCTFVVIEFCPEGDLFSNITERGHFVGNDPLAKRAFLQILDAVQFCHSIGIYHRDLKPENILVTDHGMTVKLADFGLATTDYYTSDFGCGSTFYMSPGMFQHSA</sequence>
<evidence type="ECO:0000256" key="3">
    <source>
        <dbReference type="ARBA" id="ARBA00022679"/>
    </source>
</evidence>
<organism evidence="10 11">
    <name type="scientific">Byssochlamys spectabilis (strain No. 5 / NBRC 109023)</name>
    <name type="common">Paecilomyces variotii</name>
    <dbReference type="NCBI Taxonomy" id="1356009"/>
    <lineage>
        <taxon>Eukaryota</taxon>
        <taxon>Fungi</taxon>
        <taxon>Dikarya</taxon>
        <taxon>Ascomycota</taxon>
        <taxon>Pezizomycotina</taxon>
        <taxon>Eurotiomycetes</taxon>
        <taxon>Eurotiomycetidae</taxon>
        <taxon>Eurotiales</taxon>
        <taxon>Thermoascaceae</taxon>
        <taxon>Paecilomyces</taxon>
    </lineage>
</organism>
<comment type="similarity">
    <text evidence="1">Belongs to the protein kinase superfamily. CAMK Ser/Thr protein kinase family. NIM1 subfamily.</text>
</comment>
<dbReference type="PANTHER" id="PTHR24346">
    <property type="entry name" value="MAP/MICROTUBULE AFFINITY-REGULATING KINASE"/>
    <property type="match status" value="1"/>
</dbReference>
<dbReference type="InterPro" id="IPR000719">
    <property type="entry name" value="Prot_kinase_dom"/>
</dbReference>
<evidence type="ECO:0000256" key="2">
    <source>
        <dbReference type="ARBA" id="ARBA00022527"/>
    </source>
</evidence>
<evidence type="ECO:0000256" key="5">
    <source>
        <dbReference type="ARBA" id="ARBA00022777"/>
    </source>
</evidence>
<dbReference type="OrthoDB" id="541276at2759"/>
<keyword evidence="11" id="KW-1185">Reference proteome</keyword>
<dbReference type="GO" id="GO:0035556">
    <property type="term" value="P:intracellular signal transduction"/>
    <property type="evidence" value="ECO:0007669"/>
    <property type="project" value="TreeGrafter"/>
</dbReference>
<feature type="binding site" evidence="7">
    <location>
        <position position="61"/>
    </location>
    <ligand>
        <name>ATP</name>
        <dbReference type="ChEBI" id="CHEBI:30616"/>
    </ligand>
</feature>
<gene>
    <name evidence="10" type="ORF">PVAR5_7849</name>
</gene>
<dbReference type="InterPro" id="IPR017441">
    <property type="entry name" value="Protein_kinase_ATP_BS"/>
</dbReference>
<dbReference type="EMBL" id="BAUL01000281">
    <property type="protein sequence ID" value="GAD99143.1"/>
    <property type="molecule type" value="Genomic_DNA"/>
</dbReference>
<dbReference type="InterPro" id="IPR008271">
    <property type="entry name" value="Ser/Thr_kinase_AS"/>
</dbReference>
<dbReference type="PROSITE" id="PS50011">
    <property type="entry name" value="PROTEIN_KINASE_DOM"/>
    <property type="match status" value="1"/>
</dbReference>
<evidence type="ECO:0000256" key="1">
    <source>
        <dbReference type="ARBA" id="ARBA00010791"/>
    </source>
</evidence>
<dbReference type="PANTHER" id="PTHR24346:SF82">
    <property type="entry name" value="KP78A-RELATED"/>
    <property type="match status" value="1"/>
</dbReference>
<dbReference type="InterPro" id="IPR011009">
    <property type="entry name" value="Kinase-like_dom_sf"/>
</dbReference>
<feature type="domain" description="Protein kinase" evidence="9">
    <location>
        <begin position="32"/>
        <end position="206"/>
    </location>
</feature>
<evidence type="ECO:0000259" key="9">
    <source>
        <dbReference type="PROSITE" id="PS50011"/>
    </source>
</evidence>
<keyword evidence="5 10" id="KW-0418">Kinase</keyword>
<name>V5G3Y6_BYSSN</name>
<dbReference type="HOGENOM" id="CLU_000288_63_0_1"/>
<dbReference type="Pfam" id="PF00069">
    <property type="entry name" value="Pkinase"/>
    <property type="match status" value="1"/>
</dbReference>
<dbReference type="InParanoid" id="V5G3Y6"/>
<dbReference type="GO" id="GO:0005737">
    <property type="term" value="C:cytoplasm"/>
    <property type="evidence" value="ECO:0007669"/>
    <property type="project" value="TreeGrafter"/>
</dbReference>
<evidence type="ECO:0000313" key="10">
    <source>
        <dbReference type="EMBL" id="GAD99143.1"/>
    </source>
</evidence>
<comment type="caution">
    <text evidence="10">The sequence shown here is derived from an EMBL/GenBank/DDBJ whole genome shotgun (WGS) entry which is preliminary data.</text>
</comment>
<dbReference type="PROSITE" id="PS00107">
    <property type="entry name" value="PROTEIN_KINASE_ATP"/>
    <property type="match status" value="1"/>
</dbReference>
<evidence type="ECO:0000313" key="11">
    <source>
        <dbReference type="Proteomes" id="UP000018001"/>
    </source>
</evidence>
<evidence type="ECO:0000256" key="4">
    <source>
        <dbReference type="ARBA" id="ARBA00022741"/>
    </source>
</evidence>
<proteinExistence type="inferred from homology"/>
<dbReference type="Proteomes" id="UP000018001">
    <property type="component" value="Unassembled WGS sequence"/>
</dbReference>
<dbReference type="PROSITE" id="PS00108">
    <property type="entry name" value="PROTEIN_KINASE_ST"/>
    <property type="match status" value="1"/>
</dbReference>
<dbReference type="SUPFAM" id="SSF56112">
    <property type="entry name" value="Protein kinase-like (PK-like)"/>
    <property type="match status" value="1"/>
</dbReference>
<reference evidence="11" key="1">
    <citation type="journal article" date="2014" name="Genome Announc.">
        <title>Draft genome sequence of the formaldehyde-resistant fungus Byssochlamys spectabilis No. 5 (anamorph Paecilomyces variotii No. 5) (NBRC109023).</title>
        <authorList>
            <person name="Oka T."/>
            <person name="Ekino K."/>
            <person name="Fukuda K."/>
            <person name="Nomura Y."/>
        </authorList>
    </citation>
    <scope>NUCLEOTIDE SEQUENCE [LARGE SCALE GENOMIC DNA]</scope>
    <source>
        <strain evidence="11">No. 5 / NBRC 109023</strain>
    </source>
</reference>
<dbReference type="eggNOG" id="KOG0583">
    <property type="taxonomic scope" value="Eukaryota"/>
</dbReference>
<keyword evidence="3" id="KW-0808">Transferase</keyword>
<protein>
    <submittedName>
        <fullName evidence="10">Serine/threonine protein kinase</fullName>
    </submittedName>
</protein>